<dbReference type="GeneID" id="19198713"/>
<dbReference type="GO" id="GO:0006688">
    <property type="term" value="P:glycosphingolipid biosynthetic process"/>
    <property type="evidence" value="ECO:0007669"/>
    <property type="project" value="TreeGrafter"/>
</dbReference>
<reference evidence="2" key="1">
    <citation type="journal article" date="2012" name="Science">
        <title>The Paleozoic origin of enzymatic lignin decomposition reconstructed from 31 fungal genomes.</title>
        <authorList>
            <person name="Floudas D."/>
            <person name="Binder M."/>
            <person name="Riley R."/>
            <person name="Barry K."/>
            <person name="Blanchette R.A."/>
            <person name="Henrissat B."/>
            <person name="Martinez A.T."/>
            <person name="Otillar R."/>
            <person name="Spatafora J.W."/>
            <person name="Yadav J.S."/>
            <person name="Aerts A."/>
            <person name="Benoit I."/>
            <person name="Boyd A."/>
            <person name="Carlson A."/>
            <person name="Copeland A."/>
            <person name="Coutinho P.M."/>
            <person name="de Vries R.P."/>
            <person name="Ferreira P."/>
            <person name="Findley K."/>
            <person name="Foster B."/>
            <person name="Gaskell J."/>
            <person name="Glotzer D."/>
            <person name="Gorecki P."/>
            <person name="Heitman J."/>
            <person name="Hesse C."/>
            <person name="Hori C."/>
            <person name="Igarashi K."/>
            <person name="Jurgens J.A."/>
            <person name="Kallen N."/>
            <person name="Kersten P."/>
            <person name="Kohler A."/>
            <person name="Kuees U."/>
            <person name="Kumar T.K.A."/>
            <person name="Kuo A."/>
            <person name="LaButti K."/>
            <person name="Larrondo L.F."/>
            <person name="Lindquist E."/>
            <person name="Ling A."/>
            <person name="Lombard V."/>
            <person name="Lucas S."/>
            <person name="Lundell T."/>
            <person name="Martin R."/>
            <person name="McLaughlin D.J."/>
            <person name="Morgenstern I."/>
            <person name="Morin E."/>
            <person name="Murat C."/>
            <person name="Nagy L.G."/>
            <person name="Nolan M."/>
            <person name="Ohm R.A."/>
            <person name="Patyshakuliyeva A."/>
            <person name="Rokas A."/>
            <person name="Ruiz-Duenas F.J."/>
            <person name="Sabat G."/>
            <person name="Salamov A."/>
            <person name="Samejima M."/>
            <person name="Schmutz J."/>
            <person name="Slot J.C."/>
            <person name="St John F."/>
            <person name="Stenlid J."/>
            <person name="Sun H."/>
            <person name="Sun S."/>
            <person name="Syed K."/>
            <person name="Tsang A."/>
            <person name="Wiebenga A."/>
            <person name="Young D."/>
            <person name="Pisabarro A."/>
            <person name="Eastwood D.C."/>
            <person name="Martin F."/>
            <person name="Cullen D."/>
            <person name="Grigoriev I.V."/>
            <person name="Hibbett D.S."/>
        </authorList>
    </citation>
    <scope>NUCLEOTIDE SEQUENCE [LARGE SCALE GENOMIC DNA]</scope>
    <source>
        <strain evidence="2">RWD-64-598 SS2</strain>
    </source>
</reference>
<dbReference type="InterPro" id="IPR051981">
    <property type="entry name" value="Glycosyltransf_32"/>
</dbReference>
<organism evidence="1 2">
    <name type="scientific">Coniophora puteana (strain RWD-64-598)</name>
    <name type="common">Brown rot fungus</name>
    <dbReference type="NCBI Taxonomy" id="741705"/>
    <lineage>
        <taxon>Eukaryota</taxon>
        <taxon>Fungi</taxon>
        <taxon>Dikarya</taxon>
        <taxon>Basidiomycota</taxon>
        <taxon>Agaricomycotina</taxon>
        <taxon>Agaricomycetes</taxon>
        <taxon>Agaricomycetidae</taxon>
        <taxon>Boletales</taxon>
        <taxon>Coniophorineae</taxon>
        <taxon>Coniophoraceae</taxon>
        <taxon>Coniophora</taxon>
    </lineage>
</organism>
<dbReference type="Proteomes" id="UP000053558">
    <property type="component" value="Unassembled WGS sequence"/>
</dbReference>
<dbReference type="EMBL" id="JH711582">
    <property type="protein sequence ID" value="EIW78532.1"/>
    <property type="molecule type" value="Genomic_DNA"/>
</dbReference>
<keyword evidence="2" id="KW-1185">Reference proteome</keyword>
<evidence type="ECO:0000313" key="1">
    <source>
        <dbReference type="EMBL" id="EIW78532.1"/>
    </source>
</evidence>
<name>A0A5M3MH36_CONPW</name>
<dbReference type="OMA" id="HNQWEKS"/>
<evidence type="ECO:0000313" key="2">
    <source>
        <dbReference type="Proteomes" id="UP000053558"/>
    </source>
</evidence>
<gene>
    <name evidence="1" type="ORF">CONPUDRAFT_108489</name>
</gene>
<dbReference type="AlphaFoldDB" id="A0A5M3MH36"/>
<dbReference type="PANTHER" id="PTHR12042">
    <property type="entry name" value="LACTOSYLCERAMIDE 4-ALPHA-GALACTOSYLTRANSFERASE ALPHA- 1,4-GALACTOSYLTRANSFERASE"/>
    <property type="match status" value="1"/>
</dbReference>
<comment type="caution">
    <text evidence="1">The sequence shown here is derived from an EMBL/GenBank/DDBJ whole genome shotgun (WGS) entry which is preliminary data.</text>
</comment>
<evidence type="ECO:0008006" key="3">
    <source>
        <dbReference type="Google" id="ProtNLM"/>
    </source>
</evidence>
<dbReference type="RefSeq" id="XP_007771550.1">
    <property type="nucleotide sequence ID" value="XM_007773360.1"/>
</dbReference>
<dbReference type="InterPro" id="IPR029044">
    <property type="entry name" value="Nucleotide-diphossugar_trans"/>
</dbReference>
<protein>
    <recommendedName>
        <fullName evidence="3">Glycosyltransferase family 32 protein</fullName>
    </recommendedName>
</protein>
<sequence>MAMRLGTDCYDFAGSIKSAQPQSVAADAPGEKRIFHTYWRVDLAPFSERQSQMLRSFFATQRLHTSRLILWTNGPGLDENVFVKHYLDRYPDNLEVKVVDMQALAQGTAMADSPLLGNHGVEDTKAWVDGDIVRLLVIWANGGTWVDMDSLLTRDLSPLLDGEWVSQWDCYDKLYRPLNGALMSFHKHSPYLCGAFELMASGPPPRADSTDWGSTLYLRLWRILVRLGGDASVPLNLLPSGPYPPPRGAPIRPFKILPWCFSDGRSCRLDSRLPDPFEKDGGGSGRWWREKADKAVAVAGTKMGKEVHVSGSPLDRALHQVFAVHLHNQWEKSFPKDGWVERLMLDRYTEVLGDGGSKNL</sequence>
<dbReference type="OrthoDB" id="409543at2759"/>
<dbReference type="GO" id="GO:0016758">
    <property type="term" value="F:hexosyltransferase activity"/>
    <property type="evidence" value="ECO:0007669"/>
    <property type="project" value="TreeGrafter"/>
</dbReference>
<dbReference type="KEGG" id="cput:CONPUDRAFT_108489"/>
<dbReference type="PANTHER" id="PTHR12042:SF21">
    <property type="entry name" value="ALPHA1,4-GALACTOSYLTRANSFERASE 1-RELATED"/>
    <property type="match status" value="1"/>
</dbReference>
<proteinExistence type="predicted"/>
<accession>A0A5M3MH36</accession>
<dbReference type="GO" id="GO:0016020">
    <property type="term" value="C:membrane"/>
    <property type="evidence" value="ECO:0007669"/>
    <property type="project" value="GOC"/>
</dbReference>
<dbReference type="SUPFAM" id="SSF53448">
    <property type="entry name" value="Nucleotide-diphospho-sugar transferases"/>
    <property type="match status" value="1"/>
</dbReference>
<dbReference type="Gene3D" id="3.90.550.20">
    <property type="match status" value="1"/>
</dbReference>